<dbReference type="AlphaFoldDB" id="A0A1Q9C655"/>
<sequence length="239" mass="26994">MPAKPRMQPKAKTVVQKKLKFPPEPTFPPPEPPMPPSGPLLGGFQSAFTQALRDMGLAPNEESIEFAIQQLSNAVWEKLQPRIDEEIWQAKVQHARPGASSDLHCWNPNPVRSSVAEKEQEEVLVEDIEEEEAEEAEQDDWPDTWPDYDNDEEGEEGEEGHPEVIEKDAVREIMKDYEIPEDVQQSFFQLGNDALADAPWSHNAKYGLAETKCGHTYYARAQLPMAQVLEFLESQQAGT</sequence>
<feature type="region of interest" description="Disordered" evidence="1">
    <location>
        <begin position="1"/>
        <end position="42"/>
    </location>
</feature>
<dbReference type="EMBL" id="LSRX01001617">
    <property type="protein sequence ID" value="OLP78409.1"/>
    <property type="molecule type" value="Genomic_DNA"/>
</dbReference>
<dbReference type="Proteomes" id="UP000186817">
    <property type="component" value="Unassembled WGS sequence"/>
</dbReference>
<feature type="compositionally biased region" description="Acidic residues" evidence="1">
    <location>
        <begin position="119"/>
        <end position="158"/>
    </location>
</feature>
<evidence type="ECO:0000313" key="3">
    <source>
        <dbReference type="Proteomes" id="UP000186817"/>
    </source>
</evidence>
<accession>A0A1Q9C655</accession>
<comment type="caution">
    <text evidence="2">The sequence shown here is derived from an EMBL/GenBank/DDBJ whole genome shotgun (WGS) entry which is preliminary data.</text>
</comment>
<dbReference type="OrthoDB" id="10372706at2759"/>
<organism evidence="2 3">
    <name type="scientific">Symbiodinium microadriaticum</name>
    <name type="common">Dinoflagellate</name>
    <name type="synonym">Zooxanthella microadriatica</name>
    <dbReference type="NCBI Taxonomy" id="2951"/>
    <lineage>
        <taxon>Eukaryota</taxon>
        <taxon>Sar</taxon>
        <taxon>Alveolata</taxon>
        <taxon>Dinophyceae</taxon>
        <taxon>Suessiales</taxon>
        <taxon>Symbiodiniaceae</taxon>
        <taxon>Symbiodinium</taxon>
    </lineage>
</organism>
<evidence type="ECO:0000313" key="2">
    <source>
        <dbReference type="EMBL" id="OLP78409.1"/>
    </source>
</evidence>
<keyword evidence="3" id="KW-1185">Reference proteome</keyword>
<evidence type="ECO:0000256" key="1">
    <source>
        <dbReference type="SAM" id="MobiDB-lite"/>
    </source>
</evidence>
<feature type="region of interest" description="Disordered" evidence="1">
    <location>
        <begin position="114"/>
        <end position="163"/>
    </location>
</feature>
<name>A0A1Q9C655_SYMMI</name>
<gene>
    <name evidence="2" type="ORF">AK812_SmicGene41410</name>
</gene>
<reference evidence="2 3" key="1">
    <citation type="submission" date="2016-02" db="EMBL/GenBank/DDBJ databases">
        <title>Genome analysis of coral dinoflagellate symbionts highlights evolutionary adaptations to a symbiotic lifestyle.</title>
        <authorList>
            <person name="Aranda M."/>
            <person name="Li Y."/>
            <person name="Liew Y.J."/>
            <person name="Baumgarten S."/>
            <person name="Simakov O."/>
            <person name="Wilson M."/>
            <person name="Piel J."/>
            <person name="Ashoor H."/>
            <person name="Bougouffa S."/>
            <person name="Bajic V.B."/>
            <person name="Ryu T."/>
            <person name="Ravasi T."/>
            <person name="Bayer T."/>
            <person name="Micklem G."/>
            <person name="Kim H."/>
            <person name="Bhak J."/>
            <person name="Lajeunesse T.C."/>
            <person name="Voolstra C.R."/>
        </authorList>
    </citation>
    <scope>NUCLEOTIDE SEQUENCE [LARGE SCALE GENOMIC DNA]</scope>
    <source>
        <strain evidence="2 3">CCMP2467</strain>
    </source>
</reference>
<protein>
    <submittedName>
        <fullName evidence="2">Uncharacterized protein</fullName>
    </submittedName>
</protein>
<feature type="compositionally biased region" description="Pro residues" evidence="1">
    <location>
        <begin position="22"/>
        <end position="38"/>
    </location>
</feature>
<proteinExistence type="predicted"/>